<keyword evidence="1" id="KW-0472">Membrane</keyword>
<proteinExistence type="predicted"/>
<protein>
    <submittedName>
        <fullName evidence="2">Membrane protein</fullName>
    </submittedName>
</protein>
<dbReference type="eggNOG" id="COG3932">
    <property type="taxonomic scope" value="Bacteria"/>
</dbReference>
<evidence type="ECO:0000313" key="3">
    <source>
        <dbReference type="Proteomes" id="UP000030003"/>
    </source>
</evidence>
<dbReference type="AlphaFoldDB" id="A0A0A0M7A4"/>
<comment type="caution">
    <text evidence="2">The sequence shown here is derived from an EMBL/GenBank/DDBJ whole genome shotgun (WGS) entry which is preliminary data.</text>
</comment>
<sequence length="211" mass="22844">MTTPTDPGHAEAGTRALLDALAQGGAPDEVVDLGQVFAGLGRRSFGMLLFIATLPAFIPVPGLAGAASGPLVMLIGAQLLVGRRTPWLPRFIARRGPRRRTLQRFRDRISPWLGRLERRVRPRNAELLDHRLATSWTGLLLLLLGLLLSLPIPFTNYVFGVLLLLFALALLERDGRLMAVAWTTGAVAVTASVLLSGQVAAWLAPMFDLLV</sequence>
<dbReference type="STRING" id="1385515.GCA_000423325_00624"/>
<feature type="transmembrane region" description="Helical" evidence="1">
    <location>
        <begin position="48"/>
        <end position="81"/>
    </location>
</feature>
<keyword evidence="3" id="KW-1185">Reference proteome</keyword>
<name>A0A0A0M7A4_9GAMM</name>
<reference evidence="2 3" key="1">
    <citation type="submission" date="2013-08" db="EMBL/GenBank/DDBJ databases">
        <title>Genomic analysis of Lysobacter defluvii.</title>
        <authorList>
            <person name="Wang Q."/>
            <person name="Wang G."/>
        </authorList>
    </citation>
    <scope>NUCLEOTIDE SEQUENCE [LARGE SCALE GENOMIC DNA]</scope>
    <source>
        <strain evidence="2 3">IMMIB APB-9</strain>
    </source>
</reference>
<dbReference type="InterPro" id="IPR010331">
    <property type="entry name" value="ExoD"/>
</dbReference>
<dbReference type="RefSeq" id="WP_027069127.1">
    <property type="nucleotide sequence ID" value="NZ_AUHT01000005.1"/>
</dbReference>
<dbReference type="Pfam" id="PF06055">
    <property type="entry name" value="ExoD"/>
    <property type="match status" value="1"/>
</dbReference>
<organism evidence="2 3">
    <name type="scientific">Lysobacter defluvii IMMIB APB-9 = DSM 18482</name>
    <dbReference type="NCBI Taxonomy" id="1385515"/>
    <lineage>
        <taxon>Bacteria</taxon>
        <taxon>Pseudomonadati</taxon>
        <taxon>Pseudomonadota</taxon>
        <taxon>Gammaproteobacteria</taxon>
        <taxon>Lysobacterales</taxon>
        <taxon>Lysobacteraceae</taxon>
        <taxon>Novilysobacter</taxon>
    </lineage>
</organism>
<dbReference type="EMBL" id="AVBH01000040">
    <property type="protein sequence ID" value="KGO98940.1"/>
    <property type="molecule type" value="Genomic_DNA"/>
</dbReference>
<dbReference type="Proteomes" id="UP000030003">
    <property type="component" value="Unassembled WGS sequence"/>
</dbReference>
<gene>
    <name evidence="2" type="ORF">N791_12945</name>
</gene>
<dbReference type="PIRSF" id="PIRSF033239">
    <property type="entry name" value="ExoD"/>
    <property type="match status" value="1"/>
</dbReference>
<keyword evidence="1" id="KW-1133">Transmembrane helix</keyword>
<dbReference type="OrthoDB" id="5966050at2"/>
<evidence type="ECO:0000256" key="1">
    <source>
        <dbReference type="SAM" id="Phobius"/>
    </source>
</evidence>
<keyword evidence="1" id="KW-0812">Transmembrane</keyword>
<dbReference type="PANTHER" id="PTHR41795:SF1">
    <property type="entry name" value="EXOPOLYSACCHARIDE SYNTHESIS PROTEIN"/>
    <property type="match status" value="1"/>
</dbReference>
<dbReference type="PANTHER" id="PTHR41795">
    <property type="entry name" value="EXOPOLYSACCHARIDE SYNTHESIS PROTEIN"/>
    <property type="match status" value="1"/>
</dbReference>
<accession>A0A0A0M7A4</accession>
<feature type="transmembrane region" description="Helical" evidence="1">
    <location>
        <begin position="178"/>
        <end position="204"/>
    </location>
</feature>
<feature type="transmembrane region" description="Helical" evidence="1">
    <location>
        <begin position="154"/>
        <end position="171"/>
    </location>
</feature>
<evidence type="ECO:0000313" key="2">
    <source>
        <dbReference type="EMBL" id="KGO98940.1"/>
    </source>
</evidence>